<proteinExistence type="predicted"/>
<dbReference type="eggNOG" id="KOG4157">
    <property type="taxonomic scope" value="Eukaryota"/>
</dbReference>
<name>S3DDJ0_GLAL2</name>
<evidence type="ECO:0000313" key="5">
    <source>
        <dbReference type="Proteomes" id="UP000016922"/>
    </source>
</evidence>
<dbReference type="RefSeq" id="XP_008075812.1">
    <property type="nucleotide sequence ID" value="XM_008077621.1"/>
</dbReference>
<evidence type="ECO:0000256" key="1">
    <source>
        <dbReference type="ARBA" id="ARBA00022737"/>
    </source>
</evidence>
<feature type="chain" id="PRO_5004508261" evidence="2">
    <location>
        <begin position="26"/>
        <end position="268"/>
    </location>
</feature>
<dbReference type="EMBL" id="KE145352">
    <property type="protein sequence ID" value="EPE36497.1"/>
    <property type="molecule type" value="Genomic_DNA"/>
</dbReference>
<dbReference type="SMART" id="SM00321">
    <property type="entry name" value="WSC"/>
    <property type="match status" value="1"/>
</dbReference>
<organism evidence="4 5">
    <name type="scientific">Glarea lozoyensis (strain ATCC 20868 / MF5171)</name>
    <dbReference type="NCBI Taxonomy" id="1116229"/>
    <lineage>
        <taxon>Eukaryota</taxon>
        <taxon>Fungi</taxon>
        <taxon>Dikarya</taxon>
        <taxon>Ascomycota</taxon>
        <taxon>Pezizomycotina</taxon>
        <taxon>Leotiomycetes</taxon>
        <taxon>Helotiales</taxon>
        <taxon>Helotiaceae</taxon>
        <taxon>Glarea</taxon>
    </lineage>
</organism>
<dbReference type="PANTHER" id="PTHR45964">
    <property type="entry name" value="WSCD FAMILY MEMBER CG9164"/>
    <property type="match status" value="1"/>
</dbReference>
<keyword evidence="5" id="KW-1185">Reference proteome</keyword>
<protein>
    <submittedName>
        <fullName evidence="4">WSC protein</fullName>
    </submittedName>
</protein>
<dbReference type="OMA" id="NQCWCSS"/>
<evidence type="ECO:0000313" key="4">
    <source>
        <dbReference type="EMBL" id="EPE36497.1"/>
    </source>
</evidence>
<dbReference type="OrthoDB" id="5985073at2759"/>
<dbReference type="InterPro" id="IPR002889">
    <property type="entry name" value="WSC_carb-bd"/>
</dbReference>
<dbReference type="PROSITE" id="PS51212">
    <property type="entry name" value="WSC"/>
    <property type="match status" value="1"/>
</dbReference>
<dbReference type="Proteomes" id="UP000016922">
    <property type="component" value="Unassembled WGS sequence"/>
</dbReference>
<dbReference type="KEGG" id="glz:GLAREA_08660"/>
<feature type="domain" description="WSC" evidence="3">
    <location>
        <begin position="101"/>
        <end position="198"/>
    </location>
</feature>
<reference evidence="4 5" key="1">
    <citation type="journal article" date="2013" name="BMC Genomics">
        <title>Genomics-driven discovery of the pneumocandin biosynthetic gene cluster in the fungus Glarea lozoyensis.</title>
        <authorList>
            <person name="Chen L."/>
            <person name="Yue Q."/>
            <person name="Zhang X."/>
            <person name="Xiang M."/>
            <person name="Wang C."/>
            <person name="Li S."/>
            <person name="Che Y."/>
            <person name="Ortiz-Lopez F.J."/>
            <person name="Bills G.F."/>
            <person name="Liu X."/>
            <person name="An Z."/>
        </authorList>
    </citation>
    <scope>NUCLEOTIDE SEQUENCE [LARGE SCALE GENOMIC DNA]</scope>
    <source>
        <strain evidence="5">ATCC 20868 / MF5171</strain>
    </source>
</reference>
<dbReference type="InterPro" id="IPR051589">
    <property type="entry name" value="Sialate-O-sulfotransferase"/>
</dbReference>
<evidence type="ECO:0000259" key="3">
    <source>
        <dbReference type="PROSITE" id="PS51212"/>
    </source>
</evidence>
<keyword evidence="2" id="KW-0732">Signal</keyword>
<dbReference type="Pfam" id="PF01822">
    <property type="entry name" value="WSC"/>
    <property type="match status" value="1"/>
</dbReference>
<accession>S3DDJ0</accession>
<dbReference type="GeneID" id="19467708"/>
<feature type="signal peptide" evidence="2">
    <location>
        <begin position="1"/>
        <end position="25"/>
    </location>
</feature>
<evidence type="ECO:0000256" key="2">
    <source>
        <dbReference type="SAM" id="SignalP"/>
    </source>
</evidence>
<keyword evidence="1" id="KW-0677">Repeat</keyword>
<dbReference type="PANTHER" id="PTHR45964:SF5">
    <property type="entry name" value="WSCD FAMILY MEMBER CG9164"/>
    <property type="match status" value="1"/>
</dbReference>
<sequence>MILSIPTTALSTLLLGLMLATSSIGDVEPNLPHDPKTTPYCTFWADVGSDIPCADFLTYWEVALVAFVRWNPSITSTCGNFGNHTSYCIDAYNEPGALYSPWKNLGCYVDNSNSRVLSKRLGTEAGDQQLTQKLCQALCSNGYWSYCGLENGQECWGADELNALSAEDSPISLCNMPCKGNASEMCGGSDHINVFHLTIWSSSSTIMSATKPSTTKTSSVTVPKTTAEAATTTSAVPSVSPAIQSAATRLLGLPGRSGAYGGISIATL</sequence>
<dbReference type="AlphaFoldDB" id="S3DDJ0"/>
<dbReference type="HOGENOM" id="CLU_077470_0_0_1"/>
<gene>
    <name evidence="4" type="ORF">GLAREA_08660</name>
</gene>